<accession>A0ACB9IDL7</accession>
<proteinExistence type="predicted"/>
<dbReference type="EMBL" id="CM042026">
    <property type="protein sequence ID" value="KAI3805490.1"/>
    <property type="molecule type" value="Genomic_DNA"/>
</dbReference>
<evidence type="ECO:0000313" key="2">
    <source>
        <dbReference type="Proteomes" id="UP001056120"/>
    </source>
</evidence>
<evidence type="ECO:0000313" key="1">
    <source>
        <dbReference type="EMBL" id="KAI3805490.1"/>
    </source>
</evidence>
<keyword evidence="2" id="KW-1185">Reference proteome</keyword>
<name>A0ACB9IDL7_9ASTR</name>
<organism evidence="1 2">
    <name type="scientific">Smallanthus sonchifolius</name>
    <dbReference type="NCBI Taxonomy" id="185202"/>
    <lineage>
        <taxon>Eukaryota</taxon>
        <taxon>Viridiplantae</taxon>
        <taxon>Streptophyta</taxon>
        <taxon>Embryophyta</taxon>
        <taxon>Tracheophyta</taxon>
        <taxon>Spermatophyta</taxon>
        <taxon>Magnoliopsida</taxon>
        <taxon>eudicotyledons</taxon>
        <taxon>Gunneridae</taxon>
        <taxon>Pentapetalae</taxon>
        <taxon>asterids</taxon>
        <taxon>campanulids</taxon>
        <taxon>Asterales</taxon>
        <taxon>Asteraceae</taxon>
        <taxon>Asteroideae</taxon>
        <taxon>Heliantheae alliance</taxon>
        <taxon>Millerieae</taxon>
        <taxon>Smallanthus</taxon>
    </lineage>
</organism>
<protein>
    <submittedName>
        <fullName evidence="1">Uncharacterized protein</fullName>
    </submittedName>
</protein>
<sequence length="124" mass="14264">MMWFASISCWLTWKISIMSNLPLLLDQSNPWNWKAWPFILGNECCECLAYYGIATNLVSYHTKKLHQGNDAARGITKIVVRGVRLIGSFLIPINELELKEEACNVIYHDVTKIADEMVVNYIKK</sequence>
<reference evidence="1 2" key="2">
    <citation type="journal article" date="2022" name="Mol. Ecol. Resour.">
        <title>The genomes of chicory, endive, great burdock and yacon provide insights into Asteraceae paleo-polyploidization history and plant inulin production.</title>
        <authorList>
            <person name="Fan W."/>
            <person name="Wang S."/>
            <person name="Wang H."/>
            <person name="Wang A."/>
            <person name="Jiang F."/>
            <person name="Liu H."/>
            <person name="Zhao H."/>
            <person name="Xu D."/>
            <person name="Zhang Y."/>
        </authorList>
    </citation>
    <scope>NUCLEOTIDE SEQUENCE [LARGE SCALE GENOMIC DNA]</scope>
    <source>
        <strain evidence="2">cv. Yunnan</strain>
        <tissue evidence="1">Leaves</tissue>
    </source>
</reference>
<dbReference type="Proteomes" id="UP001056120">
    <property type="component" value="Linkage Group LG09"/>
</dbReference>
<gene>
    <name evidence="1" type="ORF">L1987_27916</name>
</gene>
<reference evidence="2" key="1">
    <citation type="journal article" date="2022" name="Mol. Ecol. Resour.">
        <title>The genomes of chicory, endive, great burdock and yacon provide insights into Asteraceae palaeo-polyploidization history and plant inulin production.</title>
        <authorList>
            <person name="Fan W."/>
            <person name="Wang S."/>
            <person name="Wang H."/>
            <person name="Wang A."/>
            <person name="Jiang F."/>
            <person name="Liu H."/>
            <person name="Zhao H."/>
            <person name="Xu D."/>
            <person name="Zhang Y."/>
        </authorList>
    </citation>
    <scope>NUCLEOTIDE SEQUENCE [LARGE SCALE GENOMIC DNA]</scope>
    <source>
        <strain evidence="2">cv. Yunnan</strain>
    </source>
</reference>
<comment type="caution">
    <text evidence="1">The sequence shown here is derived from an EMBL/GenBank/DDBJ whole genome shotgun (WGS) entry which is preliminary data.</text>
</comment>